<proteinExistence type="predicted"/>
<dbReference type="InParanoid" id="N1JHF8"/>
<feature type="signal peptide" evidence="1">
    <location>
        <begin position="1"/>
        <end position="19"/>
    </location>
</feature>
<evidence type="ECO:0000256" key="1">
    <source>
        <dbReference type="SAM" id="SignalP"/>
    </source>
</evidence>
<evidence type="ECO:0000313" key="3">
    <source>
        <dbReference type="Proteomes" id="UP000015441"/>
    </source>
</evidence>
<accession>N1JHF8</accession>
<gene>
    <name evidence="2" type="ORF">BGHDH14_bgh03636</name>
</gene>
<keyword evidence="3" id="KW-1185">Reference proteome</keyword>
<sequence>MKFFSLISLAAILSHLTLAIAISAHKCGDKVLGPATIQEVINKAFAAHQKQPPTGPANQDFFRASFSITMLFPSEKATVEFELGTNSKKEVVYLKAFFNGVTFPCTPTTEAPDINGLQS</sequence>
<feature type="chain" id="PRO_5004107552" evidence="1">
    <location>
        <begin position="20"/>
        <end position="119"/>
    </location>
</feature>
<dbReference type="EMBL" id="CAUH01006709">
    <property type="protein sequence ID" value="CCU82623.1"/>
    <property type="molecule type" value="Genomic_DNA"/>
</dbReference>
<comment type="caution">
    <text evidence="2">The sequence shown here is derived from an EMBL/GenBank/DDBJ whole genome shotgun (WGS) entry which is preliminary data.</text>
</comment>
<dbReference type="AlphaFoldDB" id="N1JHF8"/>
<name>N1JHF8_BLUG1</name>
<reference evidence="2 3" key="1">
    <citation type="journal article" date="2010" name="Science">
        <title>Genome expansion and gene loss in powdery mildew fungi reveal tradeoffs in extreme parasitism.</title>
        <authorList>
            <person name="Spanu P.D."/>
            <person name="Abbott J.C."/>
            <person name="Amselem J."/>
            <person name="Burgis T.A."/>
            <person name="Soanes D.M."/>
            <person name="Stueber K."/>
            <person name="Ver Loren van Themaat E."/>
            <person name="Brown J.K.M."/>
            <person name="Butcher S.A."/>
            <person name="Gurr S.J."/>
            <person name="Lebrun M.-H."/>
            <person name="Ridout C.J."/>
            <person name="Schulze-Lefert P."/>
            <person name="Talbot N.J."/>
            <person name="Ahmadinejad N."/>
            <person name="Ametz C."/>
            <person name="Barton G.R."/>
            <person name="Benjdia M."/>
            <person name="Bidzinski P."/>
            <person name="Bindschedler L.V."/>
            <person name="Both M."/>
            <person name="Brewer M.T."/>
            <person name="Cadle-Davidson L."/>
            <person name="Cadle-Davidson M.M."/>
            <person name="Collemare J."/>
            <person name="Cramer R."/>
            <person name="Frenkel O."/>
            <person name="Godfrey D."/>
            <person name="Harriman J."/>
            <person name="Hoede C."/>
            <person name="King B.C."/>
            <person name="Klages S."/>
            <person name="Kleemann J."/>
            <person name="Knoll D."/>
            <person name="Koti P.S."/>
            <person name="Kreplak J."/>
            <person name="Lopez-Ruiz F.J."/>
            <person name="Lu X."/>
            <person name="Maekawa T."/>
            <person name="Mahanil S."/>
            <person name="Micali C."/>
            <person name="Milgroom M.G."/>
            <person name="Montana G."/>
            <person name="Noir S."/>
            <person name="O'Connell R.J."/>
            <person name="Oberhaensli S."/>
            <person name="Parlange F."/>
            <person name="Pedersen C."/>
            <person name="Quesneville H."/>
            <person name="Reinhardt R."/>
            <person name="Rott M."/>
            <person name="Sacristan S."/>
            <person name="Schmidt S.M."/>
            <person name="Schoen M."/>
            <person name="Skamnioti P."/>
            <person name="Sommer H."/>
            <person name="Stephens A."/>
            <person name="Takahara H."/>
            <person name="Thordal-Christensen H."/>
            <person name="Vigouroux M."/>
            <person name="Wessling R."/>
            <person name="Wicker T."/>
            <person name="Panstruga R."/>
        </authorList>
    </citation>
    <scope>NUCLEOTIDE SEQUENCE [LARGE SCALE GENOMIC DNA]</scope>
    <source>
        <strain evidence="2">DH14</strain>
    </source>
</reference>
<keyword evidence="1" id="KW-0732">Signal</keyword>
<evidence type="ECO:0000313" key="2">
    <source>
        <dbReference type="EMBL" id="CCU82623.1"/>
    </source>
</evidence>
<dbReference type="Proteomes" id="UP000015441">
    <property type="component" value="Unassembled WGS sequence"/>
</dbReference>
<dbReference type="HOGENOM" id="CLU_1981285_0_0_1"/>
<protein>
    <submittedName>
        <fullName evidence="2">Putative candidate secreted effector protein</fullName>
    </submittedName>
</protein>
<organism evidence="2 3">
    <name type="scientific">Blumeria graminis f. sp. hordei (strain DH14)</name>
    <name type="common">Barley powdery mildew</name>
    <name type="synonym">Oidium monilioides f. sp. hordei</name>
    <dbReference type="NCBI Taxonomy" id="546991"/>
    <lineage>
        <taxon>Eukaryota</taxon>
        <taxon>Fungi</taxon>
        <taxon>Dikarya</taxon>
        <taxon>Ascomycota</taxon>
        <taxon>Pezizomycotina</taxon>
        <taxon>Leotiomycetes</taxon>
        <taxon>Erysiphales</taxon>
        <taxon>Erysiphaceae</taxon>
        <taxon>Blumeria</taxon>
        <taxon>Blumeria hordei</taxon>
    </lineage>
</organism>